<dbReference type="InterPro" id="IPR001789">
    <property type="entry name" value="Sig_transdc_resp-reg_receiver"/>
</dbReference>
<evidence type="ECO:0000313" key="5">
    <source>
        <dbReference type="Proteomes" id="UP000525298"/>
    </source>
</evidence>
<dbReference type="CDD" id="cd17574">
    <property type="entry name" value="REC_OmpR"/>
    <property type="match status" value="1"/>
</dbReference>
<dbReference type="InterPro" id="IPR011006">
    <property type="entry name" value="CheY-like_superfamily"/>
</dbReference>
<evidence type="ECO:0000256" key="2">
    <source>
        <dbReference type="PROSITE-ProRule" id="PRU00169"/>
    </source>
</evidence>
<reference evidence="4 5" key="1">
    <citation type="submission" date="2020-07" db="EMBL/GenBank/DDBJ databases">
        <title>Genomic Encyclopedia of Type Strains, Phase IV (KMG-IV): sequencing the most valuable type-strain genomes for metagenomic binning, comparative biology and taxonomic classification.</title>
        <authorList>
            <person name="Goeker M."/>
        </authorList>
    </citation>
    <scope>NUCLEOTIDE SEQUENCE [LARGE SCALE GENOMIC DNA]</scope>
    <source>
        <strain evidence="4 5">DSM 17721</strain>
    </source>
</reference>
<dbReference type="Gene3D" id="3.40.50.2300">
    <property type="match status" value="1"/>
</dbReference>
<dbReference type="PROSITE" id="PS50110">
    <property type="entry name" value="RESPONSE_REGULATORY"/>
    <property type="match status" value="1"/>
</dbReference>
<dbReference type="RefSeq" id="WP_181551154.1">
    <property type="nucleotide sequence ID" value="NZ_JACDUS010000004.1"/>
</dbReference>
<keyword evidence="5" id="KW-1185">Reference proteome</keyword>
<dbReference type="AlphaFoldDB" id="A0A7W0C9D9"/>
<proteinExistence type="predicted"/>
<dbReference type="SMART" id="SM00448">
    <property type="entry name" value="REC"/>
    <property type="match status" value="1"/>
</dbReference>
<feature type="domain" description="Response regulatory" evidence="3">
    <location>
        <begin position="3"/>
        <end position="120"/>
    </location>
</feature>
<dbReference type="Pfam" id="PF00072">
    <property type="entry name" value="Response_reg"/>
    <property type="match status" value="1"/>
</dbReference>
<dbReference type="SUPFAM" id="SSF52172">
    <property type="entry name" value="CheY-like"/>
    <property type="match status" value="1"/>
</dbReference>
<evidence type="ECO:0000259" key="3">
    <source>
        <dbReference type="PROSITE" id="PS50110"/>
    </source>
</evidence>
<dbReference type="InterPro" id="IPR050595">
    <property type="entry name" value="Bact_response_regulator"/>
</dbReference>
<sequence length="123" mass="13747">MRQILVVDDQPEVIELLCEILDPEEYAIQTASNGRQCIERIRRLPPDLIVLDWMMPGDIDGIDVLKTVKSHNGLKNIPVLMLSAKAQETDISTGLEAGADFFFTKPFSPIELLDAVENILQAQ</sequence>
<keyword evidence="1 2" id="KW-0597">Phosphoprotein</keyword>
<protein>
    <submittedName>
        <fullName evidence="4">CheY-like chemotaxis protein</fullName>
    </submittedName>
</protein>
<evidence type="ECO:0000313" key="4">
    <source>
        <dbReference type="EMBL" id="MBA2881499.1"/>
    </source>
</evidence>
<dbReference type="PANTHER" id="PTHR44591:SF3">
    <property type="entry name" value="RESPONSE REGULATORY DOMAIN-CONTAINING PROTEIN"/>
    <property type="match status" value="1"/>
</dbReference>
<dbReference type="EMBL" id="JACDUS010000004">
    <property type="protein sequence ID" value="MBA2881499.1"/>
    <property type="molecule type" value="Genomic_DNA"/>
</dbReference>
<feature type="modified residue" description="4-aspartylphosphate" evidence="2">
    <location>
        <position position="52"/>
    </location>
</feature>
<dbReference type="Proteomes" id="UP000525298">
    <property type="component" value="Unassembled WGS sequence"/>
</dbReference>
<name>A0A7W0C9D9_9BACT</name>
<evidence type="ECO:0000256" key="1">
    <source>
        <dbReference type="ARBA" id="ARBA00022553"/>
    </source>
</evidence>
<dbReference type="PANTHER" id="PTHR44591">
    <property type="entry name" value="STRESS RESPONSE REGULATOR PROTEIN 1"/>
    <property type="match status" value="1"/>
</dbReference>
<dbReference type="GO" id="GO:0000160">
    <property type="term" value="P:phosphorelay signal transduction system"/>
    <property type="evidence" value="ECO:0007669"/>
    <property type="project" value="InterPro"/>
</dbReference>
<gene>
    <name evidence="4" type="ORF">HNR65_001826</name>
</gene>
<comment type="caution">
    <text evidence="4">The sequence shown here is derived from an EMBL/GenBank/DDBJ whole genome shotgun (WGS) entry which is preliminary data.</text>
</comment>
<organism evidence="4 5">
    <name type="scientific">Desulfosalsimonas propionicica</name>
    <dbReference type="NCBI Taxonomy" id="332175"/>
    <lineage>
        <taxon>Bacteria</taxon>
        <taxon>Pseudomonadati</taxon>
        <taxon>Thermodesulfobacteriota</taxon>
        <taxon>Desulfobacteria</taxon>
        <taxon>Desulfobacterales</taxon>
        <taxon>Desulfosalsimonadaceae</taxon>
        <taxon>Desulfosalsimonas</taxon>
    </lineage>
</organism>
<accession>A0A7W0C9D9</accession>